<dbReference type="CDD" id="cd06171">
    <property type="entry name" value="Sigma70_r4"/>
    <property type="match status" value="1"/>
</dbReference>
<dbReference type="PANTHER" id="PTHR43133">
    <property type="entry name" value="RNA POLYMERASE ECF-TYPE SIGMA FACTO"/>
    <property type="match status" value="1"/>
</dbReference>
<dbReference type="Gene3D" id="1.10.10.10">
    <property type="entry name" value="Winged helix-like DNA-binding domain superfamily/Winged helix DNA-binding domain"/>
    <property type="match status" value="1"/>
</dbReference>
<dbReference type="SUPFAM" id="SSF88659">
    <property type="entry name" value="Sigma3 and sigma4 domains of RNA polymerase sigma factors"/>
    <property type="match status" value="1"/>
</dbReference>
<gene>
    <name evidence="7" type="ORF">ACFSDX_12150</name>
</gene>
<evidence type="ECO:0000256" key="4">
    <source>
        <dbReference type="ARBA" id="ARBA00023163"/>
    </source>
</evidence>
<evidence type="ECO:0000256" key="3">
    <source>
        <dbReference type="ARBA" id="ARBA00023082"/>
    </source>
</evidence>
<dbReference type="InterPro" id="IPR013324">
    <property type="entry name" value="RNA_pol_sigma_r3/r4-like"/>
</dbReference>
<feature type="domain" description="RNA polymerase sigma-70 region 2" evidence="5">
    <location>
        <begin position="24"/>
        <end position="91"/>
    </location>
</feature>
<evidence type="ECO:0000259" key="5">
    <source>
        <dbReference type="Pfam" id="PF04542"/>
    </source>
</evidence>
<dbReference type="Pfam" id="PF08281">
    <property type="entry name" value="Sigma70_r4_2"/>
    <property type="match status" value="1"/>
</dbReference>
<evidence type="ECO:0000256" key="2">
    <source>
        <dbReference type="ARBA" id="ARBA00023015"/>
    </source>
</evidence>
<evidence type="ECO:0000256" key="1">
    <source>
        <dbReference type="ARBA" id="ARBA00010641"/>
    </source>
</evidence>
<dbReference type="SUPFAM" id="SSF88946">
    <property type="entry name" value="Sigma2 domain of RNA polymerase sigma factors"/>
    <property type="match status" value="1"/>
</dbReference>
<accession>A0ABW4QUS8</accession>
<dbReference type="InterPro" id="IPR036388">
    <property type="entry name" value="WH-like_DNA-bd_sf"/>
</dbReference>
<dbReference type="InterPro" id="IPR013325">
    <property type="entry name" value="RNA_pol_sigma_r2"/>
</dbReference>
<dbReference type="PANTHER" id="PTHR43133:SF46">
    <property type="entry name" value="RNA POLYMERASE SIGMA-70 FACTOR ECF SUBFAMILY"/>
    <property type="match status" value="1"/>
</dbReference>
<dbReference type="InterPro" id="IPR013249">
    <property type="entry name" value="RNA_pol_sigma70_r4_t2"/>
</dbReference>
<feature type="domain" description="RNA polymerase sigma factor 70 region 4 type 2" evidence="6">
    <location>
        <begin position="126"/>
        <end position="176"/>
    </location>
</feature>
<name>A0ABW4QUS8_9BACT</name>
<comment type="similarity">
    <text evidence="1">Belongs to the sigma-70 factor family. ECF subfamily.</text>
</comment>
<keyword evidence="8" id="KW-1185">Reference proteome</keyword>
<protein>
    <submittedName>
        <fullName evidence="7">RNA polymerase sigma factor</fullName>
    </submittedName>
</protein>
<evidence type="ECO:0000313" key="7">
    <source>
        <dbReference type="EMBL" id="MFD1873186.1"/>
    </source>
</evidence>
<keyword evidence="4" id="KW-0804">Transcription</keyword>
<dbReference type="InterPro" id="IPR014284">
    <property type="entry name" value="RNA_pol_sigma-70_dom"/>
</dbReference>
<dbReference type="RefSeq" id="WP_382313737.1">
    <property type="nucleotide sequence ID" value="NZ_JBHUFD010000003.1"/>
</dbReference>
<comment type="caution">
    <text evidence="7">The sequence shown here is derived from an EMBL/GenBank/DDBJ whole genome shotgun (WGS) entry which is preliminary data.</text>
</comment>
<dbReference type="InterPro" id="IPR007627">
    <property type="entry name" value="RNA_pol_sigma70_r2"/>
</dbReference>
<keyword evidence="3" id="KW-0731">Sigma factor</keyword>
<dbReference type="Pfam" id="PF04542">
    <property type="entry name" value="Sigma70_r2"/>
    <property type="match status" value="1"/>
</dbReference>
<proteinExistence type="inferred from homology"/>
<organism evidence="7 8">
    <name type="scientific">Hymenobacter bucti</name>
    <dbReference type="NCBI Taxonomy" id="1844114"/>
    <lineage>
        <taxon>Bacteria</taxon>
        <taxon>Pseudomonadati</taxon>
        <taxon>Bacteroidota</taxon>
        <taxon>Cytophagia</taxon>
        <taxon>Cytophagales</taxon>
        <taxon>Hymenobacteraceae</taxon>
        <taxon>Hymenobacter</taxon>
    </lineage>
</organism>
<dbReference type="EMBL" id="JBHUFD010000003">
    <property type="protein sequence ID" value="MFD1873186.1"/>
    <property type="molecule type" value="Genomic_DNA"/>
</dbReference>
<dbReference type="Proteomes" id="UP001597197">
    <property type="component" value="Unassembled WGS sequence"/>
</dbReference>
<reference evidence="8" key="1">
    <citation type="journal article" date="2019" name="Int. J. Syst. Evol. Microbiol.">
        <title>The Global Catalogue of Microorganisms (GCM) 10K type strain sequencing project: providing services to taxonomists for standard genome sequencing and annotation.</title>
        <authorList>
            <consortium name="The Broad Institute Genomics Platform"/>
            <consortium name="The Broad Institute Genome Sequencing Center for Infectious Disease"/>
            <person name="Wu L."/>
            <person name="Ma J."/>
        </authorList>
    </citation>
    <scope>NUCLEOTIDE SEQUENCE [LARGE SCALE GENOMIC DNA]</scope>
    <source>
        <strain evidence="8">CGMCC 1.15795</strain>
    </source>
</reference>
<keyword evidence="2" id="KW-0805">Transcription regulation</keyword>
<dbReference type="Gene3D" id="1.10.1740.10">
    <property type="match status" value="1"/>
</dbReference>
<dbReference type="InterPro" id="IPR039425">
    <property type="entry name" value="RNA_pol_sigma-70-like"/>
</dbReference>
<evidence type="ECO:0000313" key="8">
    <source>
        <dbReference type="Proteomes" id="UP001597197"/>
    </source>
</evidence>
<sequence>MTSLDASLWNDFLAGNKQVFERIFLAHYDDLFRYGMRLASDEEVVKDCIQNLFQRLWQRRKSLETVAEIKPYLFAALRHHITDEARAQKRRTALQTGYPAEVEIAVHSPEDFLIAQQLTSEQQVHLLAALGQLSNRHREAVYLKFFADLAYDRIAEIMDLNQQSVRNLVHQAIKRLRQVLPHPLLLLLNGLFLNLLL</sequence>
<evidence type="ECO:0000259" key="6">
    <source>
        <dbReference type="Pfam" id="PF08281"/>
    </source>
</evidence>
<dbReference type="NCBIfam" id="TIGR02937">
    <property type="entry name" value="sigma70-ECF"/>
    <property type="match status" value="1"/>
</dbReference>